<dbReference type="EMBL" id="JACCBI010000001">
    <property type="protein sequence ID" value="NYD67916.1"/>
    <property type="molecule type" value="Genomic_DNA"/>
</dbReference>
<evidence type="ECO:0000256" key="2">
    <source>
        <dbReference type="ARBA" id="ARBA00022679"/>
    </source>
</evidence>
<evidence type="ECO:0000313" key="4">
    <source>
        <dbReference type="EMBL" id="NYD67916.1"/>
    </source>
</evidence>
<keyword evidence="2 5" id="KW-0808">Transferase</keyword>
<keyword evidence="6" id="KW-1185">Reference proteome</keyword>
<organism evidence="5 6">
    <name type="scientific">Agromyces atrinae</name>
    <dbReference type="NCBI Taxonomy" id="592376"/>
    <lineage>
        <taxon>Bacteria</taxon>
        <taxon>Bacillati</taxon>
        <taxon>Actinomycetota</taxon>
        <taxon>Actinomycetes</taxon>
        <taxon>Micrococcales</taxon>
        <taxon>Microbacteriaceae</taxon>
        <taxon>Agromyces</taxon>
    </lineage>
</organism>
<gene>
    <name evidence="4" type="ORF">BJ972_002435</name>
    <name evidence="5" type="ORF">ESP50_01590</name>
</gene>
<dbReference type="Gene3D" id="3.40.50.150">
    <property type="entry name" value="Vaccinia Virus protein VP39"/>
    <property type="match status" value="1"/>
</dbReference>
<dbReference type="GO" id="GO:0032259">
    <property type="term" value="P:methylation"/>
    <property type="evidence" value="ECO:0007669"/>
    <property type="project" value="UniProtKB-KW"/>
</dbReference>
<evidence type="ECO:0000256" key="1">
    <source>
        <dbReference type="ARBA" id="ARBA00022603"/>
    </source>
</evidence>
<dbReference type="PANTHER" id="PTHR43464:SF19">
    <property type="entry name" value="UBIQUINONE BIOSYNTHESIS O-METHYLTRANSFERASE, MITOCHONDRIAL"/>
    <property type="match status" value="1"/>
</dbReference>
<protein>
    <submittedName>
        <fullName evidence="4">2-polyprenyl-3-methyl-5-hydroxy-6-metoxy-1, 4-benzoquinol methylase</fullName>
    </submittedName>
    <submittedName>
        <fullName evidence="5">Methyltransferase domain-containing protein</fullName>
    </submittedName>
</protein>
<dbReference type="NCBIfam" id="NF004851">
    <property type="entry name" value="PRK06202.1"/>
    <property type="match status" value="1"/>
</dbReference>
<reference evidence="4 7" key="2">
    <citation type="submission" date="2020-07" db="EMBL/GenBank/DDBJ databases">
        <title>Sequencing the genomes of 1000 actinobacteria strains.</title>
        <authorList>
            <person name="Klenk H.-P."/>
        </authorList>
    </citation>
    <scope>NUCLEOTIDE SEQUENCE [LARGE SCALE GENOMIC DNA]</scope>
    <source>
        <strain evidence="4 7">DSM 23870</strain>
    </source>
</reference>
<dbReference type="GO" id="GO:0008168">
    <property type="term" value="F:methyltransferase activity"/>
    <property type="evidence" value="ECO:0007669"/>
    <property type="project" value="UniProtKB-KW"/>
</dbReference>
<name>A0A4V1R2P9_9MICO</name>
<dbReference type="EMBL" id="SDPM01000001">
    <property type="protein sequence ID" value="RXZ87916.1"/>
    <property type="molecule type" value="Genomic_DNA"/>
</dbReference>
<dbReference type="AlphaFoldDB" id="A0A4V1R2P9"/>
<proteinExistence type="predicted"/>
<dbReference type="CDD" id="cd02440">
    <property type="entry name" value="AdoMet_MTases"/>
    <property type="match status" value="1"/>
</dbReference>
<evidence type="ECO:0000313" key="6">
    <source>
        <dbReference type="Proteomes" id="UP000292686"/>
    </source>
</evidence>
<dbReference type="Proteomes" id="UP000581087">
    <property type="component" value="Unassembled WGS sequence"/>
</dbReference>
<evidence type="ECO:0000313" key="5">
    <source>
        <dbReference type="EMBL" id="RXZ87916.1"/>
    </source>
</evidence>
<dbReference type="RefSeq" id="WP_129172181.1">
    <property type="nucleotide sequence ID" value="NZ_JACCBI010000001.1"/>
</dbReference>
<evidence type="ECO:0000313" key="7">
    <source>
        <dbReference type="Proteomes" id="UP000581087"/>
    </source>
</evidence>
<dbReference type="SUPFAM" id="SSF53335">
    <property type="entry name" value="S-adenosyl-L-methionine-dependent methyltransferases"/>
    <property type="match status" value="1"/>
</dbReference>
<keyword evidence="1 5" id="KW-0489">Methyltransferase</keyword>
<keyword evidence="3" id="KW-0949">S-adenosyl-L-methionine</keyword>
<dbReference type="PANTHER" id="PTHR43464">
    <property type="entry name" value="METHYLTRANSFERASE"/>
    <property type="match status" value="1"/>
</dbReference>
<comment type="caution">
    <text evidence="5">The sequence shown here is derived from an EMBL/GenBank/DDBJ whole genome shotgun (WGS) entry which is preliminary data.</text>
</comment>
<sequence>MAPDLRRRATTATELMDDPNCDAELLDRTYAQFPLVNRFVAGWRGIYRRDIRPLLSAERPSRLLDIGAGGADVPRALLAWAARDGLLLRAVAVDPDPRAYAWASARPTTGLQVSRAHSSELVADGERFDVVISNHVLHHLDDAELSTVLADSEELLTPGGIAVHSDIARSRFAYAAFAAGTWPFQSTLLRRSFIRADGLTSIRRSFTPGELRSVAPAGWVVRTGVPSRLDLSYRRAA</sequence>
<dbReference type="InterPro" id="IPR029063">
    <property type="entry name" value="SAM-dependent_MTases_sf"/>
</dbReference>
<dbReference type="OrthoDB" id="9800454at2"/>
<dbReference type="Pfam" id="PF13489">
    <property type="entry name" value="Methyltransf_23"/>
    <property type="match status" value="1"/>
</dbReference>
<reference evidence="5 6" key="1">
    <citation type="submission" date="2019-01" db="EMBL/GenBank/DDBJ databases">
        <title>Agromyces.</title>
        <authorList>
            <person name="Li J."/>
        </authorList>
    </citation>
    <scope>NUCLEOTIDE SEQUENCE [LARGE SCALE GENOMIC DNA]</scope>
    <source>
        <strain evidence="5 6">DSM 23870</strain>
    </source>
</reference>
<evidence type="ECO:0000256" key="3">
    <source>
        <dbReference type="ARBA" id="ARBA00022691"/>
    </source>
</evidence>
<dbReference type="Proteomes" id="UP000292686">
    <property type="component" value="Unassembled WGS sequence"/>
</dbReference>
<accession>A0A4V1R2P9</accession>